<protein>
    <submittedName>
        <fullName evidence="10">Uncharacterized protein</fullName>
    </submittedName>
</protein>
<keyword evidence="4" id="KW-0997">Cell inner membrane</keyword>
<keyword evidence="11" id="KW-1185">Reference proteome</keyword>
<dbReference type="STRING" id="108003.B1C78_06820"/>
<feature type="transmembrane region" description="Helical" evidence="9">
    <location>
        <begin position="45"/>
        <end position="63"/>
    </location>
</feature>
<evidence type="ECO:0000256" key="6">
    <source>
        <dbReference type="ARBA" id="ARBA00022989"/>
    </source>
</evidence>
<comment type="similarity">
    <text evidence="8">Belongs to the TsuA/YedE (TC 9.B.102) family.</text>
</comment>
<reference evidence="10 11" key="1">
    <citation type="submission" date="2017-02" db="EMBL/GenBank/DDBJ databases">
        <title>Genomic diversity within the haloalkaliphilic genus Thioalkalivibrio.</title>
        <authorList>
            <person name="Ahn A.-C."/>
            <person name="Meier-Kolthoff J."/>
            <person name="Overmars L."/>
            <person name="Richter M."/>
            <person name="Woyke T."/>
            <person name="Sorokin D.Y."/>
            <person name="Muyzer G."/>
        </authorList>
    </citation>
    <scope>NUCLEOTIDE SEQUENCE [LARGE SCALE GENOMIC DNA]</scope>
    <source>
        <strain evidence="10 11">ALJD</strain>
    </source>
</reference>
<comment type="subcellular location">
    <subcellularLocation>
        <location evidence="1">Cell inner membrane</location>
        <topology evidence="1">Multi-pass membrane protein</topology>
    </subcellularLocation>
</comment>
<evidence type="ECO:0000256" key="1">
    <source>
        <dbReference type="ARBA" id="ARBA00004429"/>
    </source>
</evidence>
<dbReference type="RefSeq" id="WP_077278396.1">
    <property type="nucleotide sequence ID" value="NZ_MVBK01000038.1"/>
</dbReference>
<dbReference type="GO" id="GO:0005886">
    <property type="term" value="C:plasma membrane"/>
    <property type="evidence" value="ECO:0007669"/>
    <property type="project" value="UniProtKB-SubCell"/>
</dbReference>
<evidence type="ECO:0000256" key="2">
    <source>
        <dbReference type="ARBA" id="ARBA00022448"/>
    </source>
</evidence>
<dbReference type="AlphaFoldDB" id="A0A1V3NKK5"/>
<dbReference type="InterPro" id="IPR007272">
    <property type="entry name" value="Sulf_transp_TsuA/YedE"/>
</dbReference>
<dbReference type="PANTHER" id="PTHR30574:SF1">
    <property type="entry name" value="SULPHUR TRANSPORT DOMAIN-CONTAINING PROTEIN"/>
    <property type="match status" value="1"/>
</dbReference>
<name>A0A1V3NKK5_9GAMM</name>
<evidence type="ECO:0000256" key="9">
    <source>
        <dbReference type="SAM" id="Phobius"/>
    </source>
</evidence>
<dbReference type="PANTHER" id="PTHR30574">
    <property type="entry name" value="INNER MEMBRANE PROTEIN YEDE"/>
    <property type="match status" value="1"/>
</dbReference>
<keyword evidence="7 9" id="KW-0472">Membrane</keyword>
<keyword evidence="6 9" id="KW-1133">Transmembrane helix</keyword>
<dbReference type="Proteomes" id="UP000189462">
    <property type="component" value="Unassembled WGS sequence"/>
</dbReference>
<keyword evidence="3" id="KW-1003">Cell membrane</keyword>
<evidence type="ECO:0000256" key="3">
    <source>
        <dbReference type="ARBA" id="ARBA00022475"/>
    </source>
</evidence>
<evidence type="ECO:0000256" key="7">
    <source>
        <dbReference type="ARBA" id="ARBA00023136"/>
    </source>
</evidence>
<accession>A0A1V3NKK5</accession>
<evidence type="ECO:0000256" key="5">
    <source>
        <dbReference type="ARBA" id="ARBA00022692"/>
    </source>
</evidence>
<organism evidence="10 11">
    <name type="scientific">Thioalkalivibrio denitrificans</name>
    <dbReference type="NCBI Taxonomy" id="108003"/>
    <lineage>
        <taxon>Bacteria</taxon>
        <taxon>Pseudomonadati</taxon>
        <taxon>Pseudomonadota</taxon>
        <taxon>Gammaproteobacteria</taxon>
        <taxon>Chromatiales</taxon>
        <taxon>Ectothiorhodospiraceae</taxon>
        <taxon>Thioalkalivibrio</taxon>
    </lineage>
</organism>
<feature type="transmembrane region" description="Helical" evidence="9">
    <location>
        <begin position="162"/>
        <end position="179"/>
    </location>
</feature>
<dbReference type="OrthoDB" id="9794165at2"/>
<evidence type="ECO:0000256" key="8">
    <source>
        <dbReference type="ARBA" id="ARBA00035655"/>
    </source>
</evidence>
<feature type="transmembrane region" description="Helical" evidence="9">
    <location>
        <begin position="115"/>
        <end position="132"/>
    </location>
</feature>
<keyword evidence="2" id="KW-0813">Transport</keyword>
<gene>
    <name evidence="10" type="ORF">B1C78_06820</name>
</gene>
<feature type="transmembrane region" description="Helical" evidence="9">
    <location>
        <begin position="6"/>
        <end position="24"/>
    </location>
</feature>
<dbReference type="Pfam" id="PF04143">
    <property type="entry name" value="Sulf_transp"/>
    <property type="match status" value="1"/>
</dbReference>
<feature type="transmembrane region" description="Helical" evidence="9">
    <location>
        <begin position="277"/>
        <end position="297"/>
    </location>
</feature>
<comment type="caution">
    <text evidence="10">The sequence shown here is derived from an EMBL/GenBank/DDBJ whole genome shotgun (WGS) entry which is preliminary data.</text>
</comment>
<sequence length="370" mass="39532">MGESAYTLIIATSAFVGLVAGFFMHRSDFCVTAMFRDVFLVRDFFLLRMLLLLIVASMLLFEFSRLGGLLSPYPFPLLGPGSLATLIAGALFGVGMVLAGGCVVGTLYKLGAGSVVALVAFAGLLTGSALYAEWHPWWSDFARATTPHEAITLPQLVGIEPVFLILPLAVVGAVVLYRWQLRGLLVRKAYARGHIAPWQTALVLVVLGFVSWFLIGMPLGITTSYAKIGAGIESLFLPDRVQALAYFQVQGLNYTPPFADTPVQGGAGPQLDAVAAIQYPLIGGIVLGAAVSAVSVGEWRLRYRIPARQYASALIGGLLVGAAARMVPGCNIWHLWGGVPILAIQSMLFLVGLVPGAWIGSRLLSRFVIR</sequence>
<feature type="transmembrane region" description="Helical" evidence="9">
    <location>
        <begin position="200"/>
        <end position="221"/>
    </location>
</feature>
<keyword evidence="5 9" id="KW-0812">Transmembrane</keyword>
<feature type="transmembrane region" description="Helical" evidence="9">
    <location>
        <begin position="83"/>
        <end position="108"/>
    </location>
</feature>
<evidence type="ECO:0000313" key="10">
    <source>
        <dbReference type="EMBL" id="OOG25418.1"/>
    </source>
</evidence>
<evidence type="ECO:0000313" key="11">
    <source>
        <dbReference type="Proteomes" id="UP000189462"/>
    </source>
</evidence>
<dbReference type="EMBL" id="MVBK01000038">
    <property type="protein sequence ID" value="OOG25418.1"/>
    <property type="molecule type" value="Genomic_DNA"/>
</dbReference>
<evidence type="ECO:0000256" key="4">
    <source>
        <dbReference type="ARBA" id="ARBA00022519"/>
    </source>
</evidence>
<feature type="transmembrane region" description="Helical" evidence="9">
    <location>
        <begin position="333"/>
        <end position="360"/>
    </location>
</feature>
<feature type="transmembrane region" description="Helical" evidence="9">
    <location>
        <begin position="309"/>
        <end position="327"/>
    </location>
</feature>
<proteinExistence type="inferred from homology"/>